<gene>
    <name evidence="1" type="ORF">TSPI_11000</name>
</gene>
<evidence type="ECO:0000313" key="1">
    <source>
        <dbReference type="EMBL" id="KAL1228752.1"/>
    </source>
</evidence>
<protein>
    <submittedName>
        <fullName evidence="1">Glycerol-3-phosphate acyltransferase</fullName>
    </submittedName>
</protein>
<evidence type="ECO:0000313" key="2">
    <source>
        <dbReference type="Proteomes" id="UP001558632"/>
    </source>
</evidence>
<keyword evidence="2" id="KW-1185">Reference proteome</keyword>
<sequence length="239" mass="26985">MEHARRRLPNLADVKSACYRRLPIPNSAIFRSSWPSTTNALNFKKQQHSTIQLVPPLPLTPTPQKITKGNKISAVDWCINFHDRLHRCKHPGCERFESKSTCFSNKYTTTPHTSMLRLKHFTQTTHKPKRAHQPAGKLTLASCTTAVVLALGRISFGRRFSAASCATPSISSCCSLFQTGRRKTAATRPTALFSHLQQSRELCAFYTRNCCNFSNDQLAASSTVNEQIVHHLHIKNRWI</sequence>
<dbReference type="GO" id="GO:0016746">
    <property type="term" value="F:acyltransferase activity"/>
    <property type="evidence" value="ECO:0007669"/>
    <property type="project" value="UniProtKB-KW"/>
</dbReference>
<proteinExistence type="predicted"/>
<organism evidence="1 2">
    <name type="scientific">Trichinella spiralis</name>
    <name type="common">Trichina worm</name>
    <dbReference type="NCBI Taxonomy" id="6334"/>
    <lineage>
        <taxon>Eukaryota</taxon>
        <taxon>Metazoa</taxon>
        <taxon>Ecdysozoa</taxon>
        <taxon>Nematoda</taxon>
        <taxon>Enoplea</taxon>
        <taxon>Dorylaimia</taxon>
        <taxon>Trichinellida</taxon>
        <taxon>Trichinellidae</taxon>
        <taxon>Trichinella</taxon>
    </lineage>
</organism>
<dbReference type="Proteomes" id="UP001558632">
    <property type="component" value="Unassembled WGS sequence"/>
</dbReference>
<comment type="caution">
    <text evidence="1">The sequence shown here is derived from an EMBL/GenBank/DDBJ whole genome shotgun (WGS) entry which is preliminary data.</text>
</comment>
<accession>A0ABR3K3Q8</accession>
<dbReference type="EMBL" id="JBEUSY010000498">
    <property type="protein sequence ID" value="KAL1228752.1"/>
    <property type="molecule type" value="Genomic_DNA"/>
</dbReference>
<name>A0ABR3K3Q8_TRISP</name>
<keyword evidence="1" id="KW-0012">Acyltransferase</keyword>
<keyword evidence="1" id="KW-0808">Transferase</keyword>
<reference evidence="1 2" key="1">
    <citation type="submission" date="2024-07" db="EMBL/GenBank/DDBJ databases">
        <title>Enhanced genomic and transcriptomic resources for Trichinella pseudospiralis and T. spiralis underpin the discovery of pronounced molecular differences between stages and species.</title>
        <authorList>
            <person name="Pasi K.K."/>
            <person name="La Rosa G."/>
            <person name="Gomez-Morales M.A."/>
            <person name="Tosini F."/>
            <person name="Sumanam S."/>
            <person name="Young N.D."/>
            <person name="Chang B.C."/>
            <person name="Robin G.B."/>
        </authorList>
    </citation>
    <scope>NUCLEOTIDE SEQUENCE [LARGE SCALE GENOMIC DNA]</scope>
    <source>
        <strain evidence="1">ISS534</strain>
    </source>
</reference>